<evidence type="ECO:0000256" key="1">
    <source>
        <dbReference type="SAM" id="Phobius"/>
    </source>
</evidence>
<organism evidence="2 3">
    <name type="scientific">Lysobacter panacisoli</name>
    <dbReference type="NCBI Taxonomy" id="1255263"/>
    <lineage>
        <taxon>Bacteria</taxon>
        <taxon>Pseudomonadati</taxon>
        <taxon>Pseudomonadota</taxon>
        <taxon>Gammaproteobacteria</taxon>
        <taxon>Lysobacterales</taxon>
        <taxon>Lysobacteraceae</taxon>
        <taxon>Lysobacter</taxon>
    </lineage>
</organism>
<name>A0ABP9LTT5_9GAMM</name>
<accession>A0ABP9LTT5</accession>
<keyword evidence="1" id="KW-0812">Transmembrane</keyword>
<reference evidence="3" key="1">
    <citation type="journal article" date="2019" name="Int. J. Syst. Evol. Microbiol.">
        <title>The Global Catalogue of Microorganisms (GCM) 10K type strain sequencing project: providing services to taxonomists for standard genome sequencing and annotation.</title>
        <authorList>
            <consortium name="The Broad Institute Genomics Platform"/>
            <consortium name="The Broad Institute Genome Sequencing Center for Infectious Disease"/>
            <person name="Wu L."/>
            <person name="Ma J."/>
        </authorList>
    </citation>
    <scope>NUCLEOTIDE SEQUENCE [LARGE SCALE GENOMIC DNA]</scope>
    <source>
        <strain evidence="3">JCM 19212</strain>
    </source>
</reference>
<keyword evidence="1" id="KW-1133">Transmembrane helix</keyword>
<keyword evidence="3" id="KW-1185">Reference proteome</keyword>
<proteinExistence type="predicted"/>
<protein>
    <submittedName>
        <fullName evidence="2">Uncharacterized protein</fullName>
    </submittedName>
</protein>
<dbReference type="Proteomes" id="UP001501083">
    <property type="component" value="Unassembled WGS sequence"/>
</dbReference>
<evidence type="ECO:0000313" key="3">
    <source>
        <dbReference type="Proteomes" id="UP001501083"/>
    </source>
</evidence>
<dbReference type="EMBL" id="BAABKY010000006">
    <property type="protein sequence ID" value="GAA5082028.1"/>
    <property type="molecule type" value="Genomic_DNA"/>
</dbReference>
<sequence>MRDPWRAGKLGPSRQGEAVMVDEARAAGAAFGFGNALAMLLSWSVNRSVLWALVHGFLSWVYVIHYMLVHAGKRPDAKAPR</sequence>
<keyword evidence="1" id="KW-0472">Membrane</keyword>
<feature type="transmembrane region" description="Helical" evidence="1">
    <location>
        <begin position="49"/>
        <end position="69"/>
    </location>
</feature>
<comment type="caution">
    <text evidence="2">The sequence shown here is derived from an EMBL/GenBank/DDBJ whole genome shotgun (WGS) entry which is preliminary data.</text>
</comment>
<evidence type="ECO:0000313" key="2">
    <source>
        <dbReference type="EMBL" id="GAA5082028.1"/>
    </source>
</evidence>
<gene>
    <name evidence="2" type="ORF">GCM10025759_33010</name>
</gene>